<sequence>MQAALPPRSAPRMVNEITGTDPDALVPDRRDHRDYGPRQRIFVMTHPHRHRPFLSDTDGSATVEHVIWLPFFLLIVSAIVDLSLILTANAGMWDAARDGARRMAMHQMTEAEAEAYVRSRVSTRYAGLRITADSTGDDATVHVSVPMEQTAVFNILTGPSWGALEARVVMVKEPV</sequence>
<gene>
    <name evidence="4" type="ORF">GE300_02670</name>
</gene>
<evidence type="ECO:0000313" key="4">
    <source>
        <dbReference type="EMBL" id="MSU88521.1"/>
    </source>
</evidence>
<reference evidence="4 5" key="1">
    <citation type="submission" date="2019-10" db="EMBL/GenBank/DDBJ databases">
        <title>Cognatihalovulum marinum gen. nov. sp. nov., a new member of the family Rhodobacteraceae isolated from deep seawater of the Northwest Indian Ocean.</title>
        <authorList>
            <person name="Ruan C."/>
            <person name="Wang J."/>
            <person name="Zheng X."/>
            <person name="Song L."/>
            <person name="Zhu Y."/>
            <person name="Huang Y."/>
            <person name="Lu Z."/>
            <person name="Du W."/>
            <person name="Huang L."/>
            <person name="Dai X."/>
        </authorList>
    </citation>
    <scope>NUCLEOTIDE SEQUENCE [LARGE SCALE GENOMIC DNA]</scope>
    <source>
        <strain evidence="4 5">2CG4</strain>
    </source>
</reference>
<dbReference type="AlphaFoldDB" id="A0A6L5YW40"/>
<evidence type="ECO:0000313" key="5">
    <source>
        <dbReference type="Proteomes" id="UP000474957"/>
    </source>
</evidence>
<dbReference type="Pfam" id="PF07811">
    <property type="entry name" value="TadE"/>
    <property type="match status" value="1"/>
</dbReference>
<dbReference type="EMBL" id="WIND01000001">
    <property type="protein sequence ID" value="MSU88521.1"/>
    <property type="molecule type" value="Genomic_DNA"/>
</dbReference>
<name>A0A6L5YW40_9RHOB</name>
<dbReference type="InterPro" id="IPR012495">
    <property type="entry name" value="TadE-like_dom"/>
</dbReference>
<keyword evidence="2" id="KW-0812">Transmembrane</keyword>
<feature type="region of interest" description="Disordered" evidence="1">
    <location>
        <begin position="1"/>
        <end position="31"/>
    </location>
</feature>
<keyword evidence="2" id="KW-1133">Transmembrane helix</keyword>
<feature type="domain" description="TadE-like" evidence="3">
    <location>
        <begin position="59"/>
        <end position="101"/>
    </location>
</feature>
<comment type="caution">
    <text evidence="4">The sequence shown here is derived from an EMBL/GenBank/DDBJ whole genome shotgun (WGS) entry which is preliminary data.</text>
</comment>
<organism evidence="4 5">
    <name type="scientific">Halovulum marinum</name>
    <dbReference type="NCBI Taxonomy" id="2662447"/>
    <lineage>
        <taxon>Bacteria</taxon>
        <taxon>Pseudomonadati</taxon>
        <taxon>Pseudomonadota</taxon>
        <taxon>Alphaproteobacteria</taxon>
        <taxon>Rhodobacterales</taxon>
        <taxon>Paracoccaceae</taxon>
        <taxon>Halovulum</taxon>
    </lineage>
</organism>
<proteinExistence type="predicted"/>
<evidence type="ECO:0000256" key="1">
    <source>
        <dbReference type="SAM" id="MobiDB-lite"/>
    </source>
</evidence>
<protein>
    <recommendedName>
        <fullName evidence="3">TadE-like domain-containing protein</fullName>
    </recommendedName>
</protein>
<accession>A0A6L5YW40</accession>
<evidence type="ECO:0000259" key="3">
    <source>
        <dbReference type="Pfam" id="PF07811"/>
    </source>
</evidence>
<dbReference type="Proteomes" id="UP000474957">
    <property type="component" value="Unassembled WGS sequence"/>
</dbReference>
<keyword evidence="5" id="KW-1185">Reference proteome</keyword>
<keyword evidence="2" id="KW-0472">Membrane</keyword>
<feature type="transmembrane region" description="Helical" evidence="2">
    <location>
        <begin position="67"/>
        <end position="93"/>
    </location>
</feature>
<evidence type="ECO:0000256" key="2">
    <source>
        <dbReference type="SAM" id="Phobius"/>
    </source>
</evidence>